<sequence>MDDVPERNKLKIILLGDSAVGKSKLIERFLLDKYRPQQSSTYALSWYRYEATVGTEKILIDFWDTAGQDTFNSVHPSYYQDANACILCFDVTRKITYQNMKQWYAELQEHRAGIPVCVAANKIDMDMKAAKKAYKFPEKHHLPVYFVSASNGINVVKLFQEAIQMAFGAKDTAGDESYNNIMRFLREEFHGDELEDDLDTSTPSATPPAALRPGPPPPPASATQVVSATVAPPPPPGRPRRM</sequence>
<gene>
    <name evidence="3" type="ORF">PAPYR_4185</name>
</gene>
<dbReference type="Proteomes" id="UP001141327">
    <property type="component" value="Unassembled WGS sequence"/>
</dbReference>
<protein>
    <submittedName>
        <fullName evidence="3">Rabl2a protein</fullName>
    </submittedName>
</protein>
<evidence type="ECO:0000256" key="2">
    <source>
        <dbReference type="SAM" id="MobiDB-lite"/>
    </source>
</evidence>
<dbReference type="PANTHER" id="PTHR47978">
    <property type="match status" value="1"/>
</dbReference>
<evidence type="ECO:0000313" key="3">
    <source>
        <dbReference type="EMBL" id="KAJ4459788.1"/>
    </source>
</evidence>
<evidence type="ECO:0000313" key="4">
    <source>
        <dbReference type="Proteomes" id="UP001141327"/>
    </source>
</evidence>
<dbReference type="InterPro" id="IPR001806">
    <property type="entry name" value="Small_GTPase"/>
</dbReference>
<organism evidence="3 4">
    <name type="scientific">Paratrimastix pyriformis</name>
    <dbReference type="NCBI Taxonomy" id="342808"/>
    <lineage>
        <taxon>Eukaryota</taxon>
        <taxon>Metamonada</taxon>
        <taxon>Preaxostyla</taxon>
        <taxon>Paratrimastigidae</taxon>
        <taxon>Paratrimastix</taxon>
    </lineage>
</organism>
<dbReference type="Gene3D" id="3.40.50.300">
    <property type="entry name" value="P-loop containing nucleotide triphosphate hydrolases"/>
    <property type="match status" value="1"/>
</dbReference>
<dbReference type="Pfam" id="PF00071">
    <property type="entry name" value="Ras"/>
    <property type="match status" value="1"/>
</dbReference>
<dbReference type="NCBIfam" id="TIGR00231">
    <property type="entry name" value="small_GTP"/>
    <property type="match status" value="1"/>
</dbReference>
<feature type="compositionally biased region" description="Low complexity" evidence="2">
    <location>
        <begin position="221"/>
        <end position="230"/>
    </location>
</feature>
<dbReference type="PRINTS" id="PR00449">
    <property type="entry name" value="RASTRNSFRMNG"/>
</dbReference>
<dbReference type="SUPFAM" id="SSF52540">
    <property type="entry name" value="P-loop containing nucleoside triphosphate hydrolases"/>
    <property type="match status" value="1"/>
</dbReference>
<dbReference type="SMART" id="SM00174">
    <property type="entry name" value="RHO"/>
    <property type="match status" value="1"/>
</dbReference>
<reference evidence="3" key="1">
    <citation type="journal article" date="2022" name="bioRxiv">
        <title>Genomics of Preaxostyla Flagellates Illuminates Evolutionary Transitions and the Path Towards Mitochondrial Loss.</title>
        <authorList>
            <person name="Novak L.V.F."/>
            <person name="Treitli S.C."/>
            <person name="Pyrih J."/>
            <person name="Halakuc P."/>
            <person name="Pipaliya S.V."/>
            <person name="Vacek V."/>
            <person name="Brzon O."/>
            <person name="Soukal P."/>
            <person name="Eme L."/>
            <person name="Dacks J.B."/>
            <person name="Karnkowska A."/>
            <person name="Elias M."/>
            <person name="Hampl V."/>
        </authorList>
    </citation>
    <scope>NUCLEOTIDE SEQUENCE</scope>
    <source>
        <strain evidence="3">RCP-MX</strain>
    </source>
</reference>
<feature type="compositionally biased region" description="Pro residues" evidence="2">
    <location>
        <begin position="231"/>
        <end position="242"/>
    </location>
</feature>
<dbReference type="SMART" id="SM00173">
    <property type="entry name" value="RAS"/>
    <property type="match status" value="1"/>
</dbReference>
<keyword evidence="1" id="KW-0547">Nucleotide-binding</keyword>
<dbReference type="InterPro" id="IPR005225">
    <property type="entry name" value="Small_GTP-bd"/>
</dbReference>
<proteinExistence type="predicted"/>
<feature type="region of interest" description="Disordered" evidence="2">
    <location>
        <begin position="194"/>
        <end position="242"/>
    </location>
</feature>
<accession>A0ABQ8ULU1</accession>
<dbReference type="PROSITE" id="PS51419">
    <property type="entry name" value="RAB"/>
    <property type="match status" value="1"/>
</dbReference>
<dbReference type="InterPro" id="IPR027417">
    <property type="entry name" value="P-loop_NTPase"/>
</dbReference>
<dbReference type="EMBL" id="JAPMOS010000017">
    <property type="protein sequence ID" value="KAJ4459788.1"/>
    <property type="molecule type" value="Genomic_DNA"/>
</dbReference>
<keyword evidence="4" id="KW-1185">Reference proteome</keyword>
<dbReference type="SMART" id="SM00175">
    <property type="entry name" value="RAB"/>
    <property type="match status" value="1"/>
</dbReference>
<comment type="caution">
    <text evidence="3">The sequence shown here is derived from an EMBL/GenBank/DDBJ whole genome shotgun (WGS) entry which is preliminary data.</text>
</comment>
<evidence type="ECO:0000256" key="1">
    <source>
        <dbReference type="ARBA" id="ARBA00022741"/>
    </source>
</evidence>
<name>A0ABQ8ULU1_9EUKA</name>
<dbReference type="SMART" id="SM00176">
    <property type="entry name" value="RAN"/>
    <property type="match status" value="1"/>
</dbReference>